<dbReference type="GO" id="GO:0034755">
    <property type="term" value="P:iron ion transmembrane transport"/>
    <property type="evidence" value="ECO:0007669"/>
    <property type="project" value="TreeGrafter"/>
</dbReference>
<dbReference type="OrthoDB" id="9787548at2"/>
<dbReference type="RefSeq" id="WP_093689619.1">
    <property type="nucleotide sequence ID" value="NZ_FNBU01000010.1"/>
</dbReference>
<keyword evidence="3 6" id="KW-0812">Transmembrane</keyword>
<evidence type="ECO:0000256" key="1">
    <source>
        <dbReference type="ARBA" id="ARBA00004141"/>
    </source>
</evidence>
<dbReference type="GO" id="GO:0005384">
    <property type="term" value="F:manganese ion transmembrane transporter activity"/>
    <property type="evidence" value="ECO:0007669"/>
    <property type="project" value="TreeGrafter"/>
</dbReference>
<sequence length="168" mass="18177">MKEEQLASHLPLQILPETREMKAKAKGLFKYLGPAFIVSVAYMDPGNFGTNISGGTQFGYNLLWVILWSNLMAIFVQIMSAKLGIATGVNLPNHCGQIFSRPVNWGLWSIATVAAMATDLAEFLGGKSEETPISNHNAGNKGLAIAVALPVVPGFRQCVDTTHGYDIR</sequence>
<evidence type="ECO:0000256" key="4">
    <source>
        <dbReference type="ARBA" id="ARBA00022989"/>
    </source>
</evidence>
<organism evidence="7 8">
    <name type="scientific">Sporolituus thermophilus DSM 23256</name>
    <dbReference type="NCBI Taxonomy" id="1123285"/>
    <lineage>
        <taxon>Bacteria</taxon>
        <taxon>Bacillati</taxon>
        <taxon>Bacillota</taxon>
        <taxon>Negativicutes</taxon>
        <taxon>Selenomonadales</taxon>
        <taxon>Sporomusaceae</taxon>
        <taxon>Sporolituus</taxon>
    </lineage>
</organism>
<evidence type="ECO:0000256" key="6">
    <source>
        <dbReference type="SAM" id="Phobius"/>
    </source>
</evidence>
<evidence type="ECO:0000313" key="8">
    <source>
        <dbReference type="Proteomes" id="UP000243333"/>
    </source>
</evidence>
<evidence type="ECO:0000313" key="7">
    <source>
        <dbReference type="EMBL" id="SDF42113.1"/>
    </source>
</evidence>
<proteinExistence type="predicted"/>
<name>A0A1G7KY35_9FIRM</name>
<accession>A0A1G7KY35</accession>
<dbReference type="Proteomes" id="UP000243333">
    <property type="component" value="Unassembled WGS sequence"/>
</dbReference>
<comment type="subcellular location">
    <subcellularLocation>
        <location evidence="1">Membrane</location>
        <topology evidence="1">Multi-pass membrane protein</topology>
    </subcellularLocation>
</comment>
<dbReference type="InterPro" id="IPR001046">
    <property type="entry name" value="NRAMP_fam"/>
</dbReference>
<keyword evidence="8" id="KW-1185">Reference proteome</keyword>
<reference evidence="8" key="1">
    <citation type="submission" date="2016-10" db="EMBL/GenBank/DDBJ databases">
        <authorList>
            <person name="Varghese N."/>
            <person name="Submissions S."/>
        </authorList>
    </citation>
    <scope>NUCLEOTIDE SEQUENCE [LARGE SCALE GENOMIC DNA]</scope>
    <source>
        <strain evidence="8">DSM 23256</strain>
    </source>
</reference>
<evidence type="ECO:0000256" key="2">
    <source>
        <dbReference type="ARBA" id="ARBA00022448"/>
    </source>
</evidence>
<protein>
    <submittedName>
        <fullName evidence="7">NRAMP (Natural resistance-associated macrophage protein) metal ion transporters</fullName>
    </submittedName>
</protein>
<dbReference type="GO" id="GO:0015086">
    <property type="term" value="F:cadmium ion transmembrane transporter activity"/>
    <property type="evidence" value="ECO:0007669"/>
    <property type="project" value="TreeGrafter"/>
</dbReference>
<evidence type="ECO:0000256" key="3">
    <source>
        <dbReference type="ARBA" id="ARBA00022692"/>
    </source>
</evidence>
<dbReference type="Pfam" id="PF01566">
    <property type="entry name" value="Nramp"/>
    <property type="match status" value="1"/>
</dbReference>
<dbReference type="NCBIfam" id="NF037982">
    <property type="entry name" value="Nramp_1"/>
    <property type="match status" value="1"/>
</dbReference>
<dbReference type="GO" id="GO:0005886">
    <property type="term" value="C:plasma membrane"/>
    <property type="evidence" value="ECO:0007669"/>
    <property type="project" value="TreeGrafter"/>
</dbReference>
<evidence type="ECO:0000256" key="5">
    <source>
        <dbReference type="ARBA" id="ARBA00023136"/>
    </source>
</evidence>
<keyword evidence="2" id="KW-0813">Transport</keyword>
<dbReference type="EMBL" id="FNBU01000010">
    <property type="protein sequence ID" value="SDF42113.1"/>
    <property type="molecule type" value="Genomic_DNA"/>
</dbReference>
<dbReference type="STRING" id="1123285.SAMN05660235_01518"/>
<dbReference type="PANTHER" id="PTHR11706:SF33">
    <property type="entry name" value="NATURAL RESISTANCE-ASSOCIATED MACROPHAGE PROTEIN 2"/>
    <property type="match status" value="1"/>
</dbReference>
<feature type="transmembrane region" description="Helical" evidence="6">
    <location>
        <begin position="58"/>
        <end position="76"/>
    </location>
</feature>
<dbReference type="PANTHER" id="PTHR11706">
    <property type="entry name" value="SOLUTE CARRIER PROTEIN FAMILY 11 MEMBER"/>
    <property type="match status" value="1"/>
</dbReference>
<keyword evidence="4 6" id="KW-1133">Transmembrane helix</keyword>
<dbReference type="AlphaFoldDB" id="A0A1G7KY35"/>
<gene>
    <name evidence="7" type="ORF">SAMN05660235_01518</name>
</gene>
<feature type="transmembrane region" description="Helical" evidence="6">
    <location>
        <begin position="28"/>
        <end position="46"/>
    </location>
</feature>
<keyword evidence="5 6" id="KW-0472">Membrane</keyword>